<accession>A0A0H5QGE0</accession>
<evidence type="ECO:0000259" key="1">
    <source>
        <dbReference type="Pfam" id="PF02486"/>
    </source>
</evidence>
<dbReference type="Pfam" id="PF02486">
    <property type="entry name" value="Rep_trans"/>
    <property type="match status" value="1"/>
</dbReference>
<dbReference type="InterPro" id="IPR003491">
    <property type="entry name" value="REP-like_C"/>
</dbReference>
<name>A0A0H5QGE0_9ZZZZ</name>
<reference evidence="2" key="2">
    <citation type="submission" date="2015-07" db="EMBL/GenBank/DDBJ databases">
        <title>Plasmids, circular viruses and viroids from rat gut.</title>
        <authorList>
            <person name="Jorgensen T.J."/>
            <person name="Hansen M.A."/>
            <person name="Xu Z."/>
            <person name="Tabak M.A."/>
            <person name="Sorensen S.J."/>
            <person name="Hansen L.H."/>
        </authorList>
    </citation>
    <scope>NUCLEOTIDE SEQUENCE</scope>
    <source>
        <plasmid evidence="2">pRGRH0467</plasmid>
    </source>
</reference>
<dbReference type="AlphaFoldDB" id="A0A0H5QGE0"/>
<sequence length="278" mass="31150">MIRFDAYTATTEAIKSADAVSLLAAACDNQGFTVTMGRGFHQFGERVAFKDGTGSEFGAVHWGGRHGDRIMIEVKGEYTPKAVERLRSGFPHRCTRVDACADFDAPRAFERLYRACRGVKRAHGIIGGKAGDWEDFPEKGRTLYLGARTSTTRLRLYEKGKQPEYAHLSRENWARIEVQVRPAKDAKTTFASLSPEEVWGASRWTRDVAAQVLHAHVDPHPAGSTYRKTEDQRAIEWMCRQYGQRLVSMSNDLGGWAELGLTLHEVILDQQRKASYGA</sequence>
<feature type="domain" description="Replication initiation protein-like C-terminal" evidence="1">
    <location>
        <begin position="132"/>
        <end position="238"/>
    </location>
</feature>
<protein>
    <recommendedName>
        <fullName evidence="1">Replication initiation protein-like C-terminal domain-containing protein</fullName>
    </recommendedName>
</protein>
<evidence type="ECO:0000313" key="2">
    <source>
        <dbReference type="EMBL" id="CRY95077.1"/>
    </source>
</evidence>
<keyword evidence="2" id="KW-0614">Plasmid</keyword>
<organism evidence="2">
    <name type="scientific">uncultured prokaryote</name>
    <dbReference type="NCBI Taxonomy" id="198431"/>
    <lineage>
        <taxon>unclassified sequences</taxon>
        <taxon>environmental samples</taxon>
    </lineage>
</organism>
<dbReference type="EMBL" id="LN853109">
    <property type="protein sequence ID" value="CRY95077.1"/>
    <property type="molecule type" value="Genomic_DNA"/>
</dbReference>
<reference evidence="2" key="1">
    <citation type="submission" date="2015-06" db="EMBL/GenBank/DDBJ databases">
        <authorList>
            <person name="Joergensen T."/>
        </authorList>
    </citation>
    <scope>NUCLEOTIDE SEQUENCE</scope>
    <source>
        <plasmid evidence="2">pRGRH0467</plasmid>
    </source>
</reference>
<proteinExistence type="predicted"/>
<geneLocation type="plasmid" evidence="2">
    <name>pRGRH0467</name>
</geneLocation>